<organism evidence="2 3">
    <name type="scientific">Ricinus communis</name>
    <name type="common">Castor bean</name>
    <dbReference type="NCBI Taxonomy" id="3988"/>
    <lineage>
        <taxon>Eukaryota</taxon>
        <taxon>Viridiplantae</taxon>
        <taxon>Streptophyta</taxon>
        <taxon>Embryophyta</taxon>
        <taxon>Tracheophyta</taxon>
        <taxon>Spermatophyta</taxon>
        <taxon>Magnoliopsida</taxon>
        <taxon>eudicotyledons</taxon>
        <taxon>Gunneridae</taxon>
        <taxon>Pentapetalae</taxon>
        <taxon>rosids</taxon>
        <taxon>fabids</taxon>
        <taxon>Malpighiales</taxon>
        <taxon>Euphorbiaceae</taxon>
        <taxon>Acalyphoideae</taxon>
        <taxon>Acalypheae</taxon>
        <taxon>Ricinus</taxon>
    </lineage>
</organism>
<dbReference type="Proteomes" id="UP000008311">
    <property type="component" value="Unassembled WGS sequence"/>
</dbReference>
<keyword evidence="3" id="KW-1185">Reference proteome</keyword>
<sequence length="379" mass="41753">MNELKTLNEDSMQLSPEQRMLPVDAPNIEASALIHASPDSIAALRLEVPNVLARHDVLRHAFGTAEGYRGLRQRVMDVAGPASQYWDLREHEDTSATLTLTLPALMADGASLLSLLAQIEAGCSGSLDYADEPFQYADFVEWRRDLEDDPDSAAARRYWDQVLSDIAPMSAPRLSYRGLHPSPENAQIQTHCRAELVGRVNALAASHGCSAEMVLMSVWMLLLARLTAWEGSVIGWHHDCRLDYEPMRGAIGVYEKTLPFVLDVTERDCYLDWLRRCIARGEQHLDAQEGWTSEHAATVTPLQVGFTYSEASPLSWSVQQHPAPPGFELALQVAWRDTSASIVLHGAGYGAGGAVAPLRAVHHLAGRRDDGAGRSCRRL</sequence>
<proteinExistence type="predicted"/>
<dbReference type="Gene3D" id="3.30.559.10">
    <property type="entry name" value="Chloramphenicol acetyltransferase-like domain"/>
    <property type="match status" value="1"/>
</dbReference>
<evidence type="ECO:0000259" key="1">
    <source>
        <dbReference type="Pfam" id="PF00668"/>
    </source>
</evidence>
<dbReference type="InterPro" id="IPR001242">
    <property type="entry name" value="Condensation_dom"/>
</dbReference>
<feature type="domain" description="Condensation" evidence="1">
    <location>
        <begin position="89"/>
        <end position="276"/>
    </location>
</feature>
<gene>
    <name evidence="2" type="ORF">RCOM_0429420</name>
</gene>
<protein>
    <recommendedName>
        <fullName evidence="1">Condensation domain-containing protein</fullName>
    </recommendedName>
</protein>
<dbReference type="Pfam" id="PF00668">
    <property type="entry name" value="Condensation"/>
    <property type="match status" value="1"/>
</dbReference>
<reference evidence="3" key="1">
    <citation type="journal article" date="2010" name="Nat. Biotechnol.">
        <title>Draft genome sequence of the oilseed species Ricinus communis.</title>
        <authorList>
            <person name="Chan A.P."/>
            <person name="Crabtree J."/>
            <person name="Zhao Q."/>
            <person name="Lorenzi H."/>
            <person name="Orvis J."/>
            <person name="Puiu D."/>
            <person name="Melake-Berhan A."/>
            <person name="Jones K.M."/>
            <person name="Redman J."/>
            <person name="Chen G."/>
            <person name="Cahoon E.B."/>
            <person name="Gedil M."/>
            <person name="Stanke M."/>
            <person name="Haas B.J."/>
            <person name="Wortman J.R."/>
            <person name="Fraser-Liggett C.M."/>
            <person name="Ravel J."/>
            <person name="Rabinowicz P.D."/>
        </authorList>
    </citation>
    <scope>NUCLEOTIDE SEQUENCE [LARGE SCALE GENOMIC DNA]</scope>
    <source>
        <strain evidence="3">cv. Hale</strain>
    </source>
</reference>
<dbReference type="InParanoid" id="B9T919"/>
<dbReference type="AlphaFoldDB" id="B9T919"/>
<dbReference type="Gene3D" id="3.30.559.30">
    <property type="entry name" value="Nonribosomal peptide synthetase, condensation domain"/>
    <property type="match status" value="1"/>
</dbReference>
<dbReference type="InterPro" id="IPR023213">
    <property type="entry name" value="CAT-like_dom_sf"/>
</dbReference>
<dbReference type="PANTHER" id="PTHR45527">
    <property type="entry name" value="NONRIBOSOMAL PEPTIDE SYNTHETASE"/>
    <property type="match status" value="1"/>
</dbReference>
<evidence type="ECO:0000313" key="3">
    <source>
        <dbReference type="Proteomes" id="UP000008311"/>
    </source>
</evidence>
<dbReference type="PANTHER" id="PTHR45527:SF1">
    <property type="entry name" value="FATTY ACID SYNTHASE"/>
    <property type="match status" value="1"/>
</dbReference>
<dbReference type="SUPFAM" id="SSF52777">
    <property type="entry name" value="CoA-dependent acyltransferases"/>
    <property type="match status" value="2"/>
</dbReference>
<name>B9T919_RICCO</name>
<dbReference type="EMBL" id="EQ975277">
    <property type="protein sequence ID" value="EEF27643.1"/>
    <property type="molecule type" value="Genomic_DNA"/>
</dbReference>
<evidence type="ECO:0000313" key="2">
    <source>
        <dbReference type="EMBL" id="EEF27643.1"/>
    </source>
</evidence>
<dbReference type="STRING" id="3988.B9T919"/>
<dbReference type="GO" id="GO:0003824">
    <property type="term" value="F:catalytic activity"/>
    <property type="evidence" value="ECO:0007669"/>
    <property type="project" value="InterPro"/>
</dbReference>
<accession>B9T919</accession>